<dbReference type="EMBL" id="CAJVPY010063386">
    <property type="protein sequence ID" value="CAG8823391.1"/>
    <property type="molecule type" value="Genomic_DNA"/>
</dbReference>
<accession>A0A9N9PIH7</accession>
<name>A0A9N9PIH7_9GLOM</name>
<evidence type="ECO:0000313" key="1">
    <source>
        <dbReference type="EMBL" id="CAG8823391.1"/>
    </source>
</evidence>
<comment type="caution">
    <text evidence="1">The sequence shown here is derived from an EMBL/GenBank/DDBJ whole genome shotgun (WGS) entry which is preliminary data.</text>
</comment>
<gene>
    <name evidence="1" type="ORF">DERYTH_LOCUS27491</name>
</gene>
<proteinExistence type="predicted"/>
<feature type="non-terminal residue" evidence="1">
    <location>
        <position position="1"/>
    </location>
</feature>
<dbReference type="OrthoDB" id="2449170at2759"/>
<sequence length="51" mass="6282">KKERRKKVTVYLLKGDEKLNMYLKKDILKILGDSGYYSEEWKMTDDKYEYK</sequence>
<evidence type="ECO:0000313" key="2">
    <source>
        <dbReference type="Proteomes" id="UP000789405"/>
    </source>
</evidence>
<feature type="non-terminal residue" evidence="1">
    <location>
        <position position="51"/>
    </location>
</feature>
<keyword evidence="2" id="KW-1185">Reference proteome</keyword>
<dbReference type="AlphaFoldDB" id="A0A9N9PIH7"/>
<protein>
    <submittedName>
        <fullName evidence="1">4702_t:CDS:1</fullName>
    </submittedName>
</protein>
<organism evidence="1 2">
    <name type="scientific">Dentiscutata erythropus</name>
    <dbReference type="NCBI Taxonomy" id="1348616"/>
    <lineage>
        <taxon>Eukaryota</taxon>
        <taxon>Fungi</taxon>
        <taxon>Fungi incertae sedis</taxon>
        <taxon>Mucoromycota</taxon>
        <taxon>Glomeromycotina</taxon>
        <taxon>Glomeromycetes</taxon>
        <taxon>Diversisporales</taxon>
        <taxon>Gigasporaceae</taxon>
        <taxon>Dentiscutata</taxon>
    </lineage>
</organism>
<dbReference type="Proteomes" id="UP000789405">
    <property type="component" value="Unassembled WGS sequence"/>
</dbReference>
<reference evidence="1" key="1">
    <citation type="submission" date="2021-06" db="EMBL/GenBank/DDBJ databases">
        <authorList>
            <person name="Kallberg Y."/>
            <person name="Tangrot J."/>
            <person name="Rosling A."/>
        </authorList>
    </citation>
    <scope>NUCLEOTIDE SEQUENCE</scope>
    <source>
        <strain evidence="1">MA453B</strain>
    </source>
</reference>